<dbReference type="FunFam" id="3.30.870.10:FF:000014">
    <property type="entry name" value="Cardiolipin synthase"/>
    <property type="match status" value="1"/>
</dbReference>
<evidence type="ECO:0000256" key="9">
    <source>
        <dbReference type="ARBA" id="ARBA00023136"/>
    </source>
</evidence>
<comment type="catalytic activity">
    <reaction evidence="12">
        <text>2 a 1,2-diacyl-sn-glycero-3-phospho-(1'-sn-glycerol) = a cardiolipin + glycerol</text>
        <dbReference type="Rhea" id="RHEA:31451"/>
        <dbReference type="ChEBI" id="CHEBI:17754"/>
        <dbReference type="ChEBI" id="CHEBI:62237"/>
        <dbReference type="ChEBI" id="CHEBI:64716"/>
    </reaction>
</comment>
<comment type="subcellular location">
    <subcellularLocation>
        <location evidence="1 12">Cell membrane</location>
        <topology evidence="1 12">Multi-pass membrane protein</topology>
    </subcellularLocation>
</comment>
<dbReference type="RefSeq" id="WP_090633351.1">
    <property type="nucleotide sequence ID" value="NZ_CVRB01000002.1"/>
</dbReference>
<evidence type="ECO:0000313" key="15">
    <source>
        <dbReference type="EMBL" id="CRK81805.1"/>
    </source>
</evidence>
<feature type="active site" evidence="12">
    <location>
        <position position="224"/>
    </location>
</feature>
<dbReference type="AlphaFoldDB" id="A0A0U1NV08"/>
<sequence length="478" mass="55420">MDTVEIVSTIVLILNILLAIVLIFFERRNPSTTWAWLLIIMIIPVGGFLIYLLFGRNMSRQKIFNKKILTDGTKKRFLEHVREEYKYDLSSYEHRDLIMMNYKHSGAMYTQNNDLTLYTEGNEKFDALIKALESAKKFIHIEYYIFRPDDIGKKILNILMSKAKKGVEVRFLFDAMGSHTLNTKKHLHELNSAGVEYAAFFPGILPLINRRVNFRNHRKIVIVDGEIGFVGGFNIGDEYLGKDKKVGYWRDTHLKIIGDAVYSLEERFLLDWSHAKNCEIKDVAKYFPKQENFVDSKIGMQIVTSGPDHTEQYIRNGYIKIINNAKENLFLQSPYFVPDDTLLESLKLSALSGVDVRIMIPGNPDHKFMGWAANSYIMELLNVNIKVYLYERGFIHAKTIMADGAVCSIGTANMDIRSFKLNFEVNSFIYNSEFTRVLEDTFKEDIKYCREITKEEFIKRPLTVRIMESIIRLISPIL</sequence>
<feature type="transmembrane region" description="Helical" evidence="12">
    <location>
        <begin position="6"/>
        <end position="25"/>
    </location>
</feature>
<keyword evidence="11 12" id="KW-1208">Phospholipid metabolism</keyword>
<evidence type="ECO:0000256" key="6">
    <source>
        <dbReference type="ARBA" id="ARBA00022737"/>
    </source>
</evidence>
<keyword evidence="10 12" id="KW-0594">Phospholipid biosynthesis</keyword>
<evidence type="ECO:0000256" key="4">
    <source>
        <dbReference type="ARBA" id="ARBA00022679"/>
    </source>
</evidence>
<keyword evidence="2 12" id="KW-1003">Cell membrane</keyword>
<evidence type="ECO:0000256" key="10">
    <source>
        <dbReference type="ARBA" id="ARBA00023209"/>
    </source>
</evidence>
<dbReference type="OrthoDB" id="9762009at2"/>
<feature type="active site" evidence="12">
    <location>
        <position position="219"/>
    </location>
</feature>
<evidence type="ECO:0000256" key="1">
    <source>
        <dbReference type="ARBA" id="ARBA00004651"/>
    </source>
</evidence>
<evidence type="ECO:0000313" key="16">
    <source>
        <dbReference type="Proteomes" id="UP000199087"/>
    </source>
</evidence>
<feature type="domain" description="PLD phosphodiesterase" evidence="14">
    <location>
        <begin position="391"/>
        <end position="418"/>
    </location>
</feature>
<dbReference type="PROSITE" id="PS50035">
    <property type="entry name" value="PLD"/>
    <property type="match status" value="2"/>
</dbReference>
<organism evidence="15 16">
    <name type="scientific">Neobacillus massiliamazoniensis</name>
    <dbReference type="NCBI Taxonomy" id="1499688"/>
    <lineage>
        <taxon>Bacteria</taxon>
        <taxon>Bacillati</taxon>
        <taxon>Bacillota</taxon>
        <taxon>Bacilli</taxon>
        <taxon>Bacillales</taxon>
        <taxon>Bacillaceae</taxon>
        <taxon>Neobacillus</taxon>
    </lineage>
</organism>
<comment type="function">
    <text evidence="12">Catalyzes the reversible phosphatidyl group transfer from one phosphatidylglycerol molecule to another to form cardiolipin (CL) (diphosphatidylglycerol) and glycerol.</text>
</comment>
<dbReference type="Pfam" id="PF13396">
    <property type="entry name" value="PLDc_N"/>
    <property type="match status" value="1"/>
</dbReference>
<dbReference type="InterPro" id="IPR025202">
    <property type="entry name" value="PLD-like_dom"/>
</dbReference>
<feature type="active site" evidence="12">
    <location>
        <position position="396"/>
    </location>
</feature>
<evidence type="ECO:0000256" key="3">
    <source>
        <dbReference type="ARBA" id="ARBA00022516"/>
    </source>
</evidence>
<gene>
    <name evidence="15" type="ORF">BN000_01720</name>
</gene>
<evidence type="ECO:0000256" key="8">
    <source>
        <dbReference type="ARBA" id="ARBA00023098"/>
    </source>
</evidence>
<evidence type="ECO:0000256" key="13">
    <source>
        <dbReference type="NCBIfam" id="TIGR04265"/>
    </source>
</evidence>
<dbReference type="HAMAP" id="MF_01916">
    <property type="entry name" value="Cardiolipin_synth_Cls"/>
    <property type="match status" value="1"/>
</dbReference>
<dbReference type="InterPro" id="IPR022924">
    <property type="entry name" value="Cardiolipin_synthase"/>
</dbReference>
<dbReference type="SUPFAM" id="SSF56024">
    <property type="entry name" value="Phospholipase D/nuclease"/>
    <property type="match status" value="2"/>
</dbReference>
<dbReference type="Proteomes" id="UP000199087">
    <property type="component" value="Unassembled WGS sequence"/>
</dbReference>
<evidence type="ECO:0000256" key="2">
    <source>
        <dbReference type="ARBA" id="ARBA00022475"/>
    </source>
</evidence>
<dbReference type="GO" id="GO:0032049">
    <property type="term" value="P:cardiolipin biosynthetic process"/>
    <property type="evidence" value="ECO:0007669"/>
    <property type="project" value="UniProtKB-UniRule"/>
</dbReference>
<keyword evidence="16" id="KW-1185">Reference proteome</keyword>
<dbReference type="InterPro" id="IPR027379">
    <property type="entry name" value="CLS_N"/>
</dbReference>
<dbReference type="STRING" id="1499688.BN000_01720"/>
<dbReference type="PANTHER" id="PTHR21248">
    <property type="entry name" value="CARDIOLIPIN SYNTHASE"/>
    <property type="match status" value="1"/>
</dbReference>
<keyword evidence="7 12" id="KW-1133">Transmembrane helix</keyword>
<dbReference type="CDD" id="cd09110">
    <property type="entry name" value="PLDc_CLS_1"/>
    <property type="match status" value="1"/>
</dbReference>
<feature type="active site" evidence="12">
    <location>
        <position position="217"/>
    </location>
</feature>
<feature type="active site" evidence="12">
    <location>
        <position position="398"/>
    </location>
</feature>
<dbReference type="EC" id="2.7.8.-" evidence="12 13"/>
<dbReference type="CDD" id="cd09112">
    <property type="entry name" value="PLDc_CLS_2"/>
    <property type="match status" value="1"/>
</dbReference>
<keyword evidence="8 12" id="KW-0443">Lipid metabolism</keyword>
<dbReference type="InterPro" id="IPR030874">
    <property type="entry name" value="Cardiolipin_synth_Firmi"/>
</dbReference>
<evidence type="ECO:0000256" key="7">
    <source>
        <dbReference type="ARBA" id="ARBA00022989"/>
    </source>
</evidence>
<dbReference type="GO" id="GO:0005886">
    <property type="term" value="C:plasma membrane"/>
    <property type="evidence" value="ECO:0007669"/>
    <property type="project" value="UniProtKB-SubCell"/>
</dbReference>
<dbReference type="GO" id="GO:0008808">
    <property type="term" value="F:cardiolipin synthase activity"/>
    <property type="evidence" value="ECO:0007669"/>
    <property type="project" value="UniProtKB-UniRule"/>
</dbReference>
<dbReference type="NCBIfam" id="TIGR04265">
    <property type="entry name" value="bac_cardiolipin"/>
    <property type="match status" value="1"/>
</dbReference>
<accession>A0A0U1NV08</accession>
<evidence type="ECO:0000256" key="11">
    <source>
        <dbReference type="ARBA" id="ARBA00023264"/>
    </source>
</evidence>
<keyword evidence="6" id="KW-0677">Repeat</keyword>
<feature type="transmembrane region" description="Helical" evidence="12">
    <location>
        <begin position="34"/>
        <end position="54"/>
    </location>
</feature>
<name>A0A0U1NV08_9BACI</name>
<dbReference type="Pfam" id="PF13091">
    <property type="entry name" value="PLDc_2"/>
    <property type="match status" value="2"/>
</dbReference>
<keyword evidence="9 12" id="KW-0472">Membrane</keyword>
<proteinExistence type="inferred from homology"/>
<keyword evidence="4 12" id="KW-0808">Transferase</keyword>
<keyword evidence="3 12" id="KW-0444">Lipid biosynthesis</keyword>
<evidence type="ECO:0000256" key="5">
    <source>
        <dbReference type="ARBA" id="ARBA00022692"/>
    </source>
</evidence>
<dbReference type="InterPro" id="IPR001736">
    <property type="entry name" value="PLipase_D/transphosphatidylase"/>
</dbReference>
<dbReference type="EMBL" id="CVRB01000002">
    <property type="protein sequence ID" value="CRK81805.1"/>
    <property type="molecule type" value="Genomic_DNA"/>
</dbReference>
<evidence type="ECO:0000256" key="12">
    <source>
        <dbReference type="HAMAP-Rule" id="MF_01916"/>
    </source>
</evidence>
<dbReference type="Gene3D" id="3.30.870.10">
    <property type="entry name" value="Endonuclease Chain A"/>
    <property type="match status" value="2"/>
</dbReference>
<dbReference type="SMART" id="SM00155">
    <property type="entry name" value="PLDc"/>
    <property type="match status" value="2"/>
</dbReference>
<feature type="active site" evidence="12">
    <location>
        <position position="403"/>
    </location>
</feature>
<reference evidence="16" key="1">
    <citation type="submission" date="2015-05" db="EMBL/GenBank/DDBJ databases">
        <authorList>
            <person name="Urmite Genomes"/>
        </authorList>
    </citation>
    <scope>NUCLEOTIDE SEQUENCE [LARGE SCALE GENOMIC DNA]</scope>
    <source>
        <strain evidence="16">LF1</strain>
    </source>
</reference>
<keyword evidence="5 12" id="KW-0812">Transmembrane</keyword>
<protein>
    <recommendedName>
        <fullName evidence="12 13">Cardiolipin synthase</fullName>
        <shortName evidence="12">CL synthase</shortName>
        <ecNumber evidence="12 13">2.7.8.-</ecNumber>
    </recommendedName>
</protein>
<comment type="similarity">
    <text evidence="12">Belongs to the phospholipase D family. Cardiolipin synthase subfamily.</text>
</comment>
<dbReference type="PANTHER" id="PTHR21248:SF22">
    <property type="entry name" value="PHOSPHOLIPASE D"/>
    <property type="match status" value="1"/>
</dbReference>
<feature type="domain" description="PLD phosphodiesterase" evidence="14">
    <location>
        <begin position="212"/>
        <end position="239"/>
    </location>
</feature>
<evidence type="ECO:0000259" key="14">
    <source>
        <dbReference type="PROSITE" id="PS50035"/>
    </source>
</evidence>